<dbReference type="EMBL" id="JALLBG020000011">
    <property type="protein sequence ID" value="KAL3772367.1"/>
    <property type="molecule type" value="Genomic_DNA"/>
</dbReference>
<feature type="compositionally biased region" description="Acidic residues" evidence="1">
    <location>
        <begin position="196"/>
        <end position="206"/>
    </location>
</feature>
<evidence type="ECO:0000256" key="1">
    <source>
        <dbReference type="SAM" id="MobiDB-lite"/>
    </source>
</evidence>
<dbReference type="InterPro" id="IPR006084">
    <property type="entry name" value="XPG/Rad2"/>
</dbReference>
<feature type="compositionally biased region" description="Basic and acidic residues" evidence="1">
    <location>
        <begin position="157"/>
        <end position="181"/>
    </location>
</feature>
<feature type="compositionally biased region" description="Polar residues" evidence="1">
    <location>
        <begin position="92"/>
        <end position="107"/>
    </location>
</feature>
<evidence type="ECO:0000313" key="3">
    <source>
        <dbReference type="EMBL" id="KAL3772367.1"/>
    </source>
</evidence>
<protein>
    <recommendedName>
        <fullName evidence="2">XPG-I domain-containing protein</fullName>
    </recommendedName>
</protein>
<gene>
    <name evidence="3" type="ORF">ACHAWU_005544</name>
</gene>
<dbReference type="PANTHER" id="PTHR11081">
    <property type="entry name" value="FLAP ENDONUCLEASE FAMILY MEMBER"/>
    <property type="match status" value="1"/>
</dbReference>
<dbReference type="InterPro" id="IPR036279">
    <property type="entry name" value="5-3_exonuclease_C_sf"/>
</dbReference>
<dbReference type="InterPro" id="IPR029060">
    <property type="entry name" value="PIN-like_dom_sf"/>
</dbReference>
<dbReference type="PANTHER" id="PTHR11081:SF65">
    <property type="entry name" value="DNA DAMAGE-INDUCIBLE PROTEIN DIN7-RELATED"/>
    <property type="match status" value="1"/>
</dbReference>
<sequence length="740" mass="81248">MGINGLLPRILPSAGRENYDLRALSDGLITINNSSAVSSSSSSSSWRRRGAGAGVAVGDGETDENNADDNGDQLDNDGDDGKPAAKKRRKSSTTNPNPTANQRSTRTWSRRKVRIAVDINGWIARASHGYGGFLMDERHLSYHGRNELKNERRLAREKEKEQLHQLQRENAADDGRGDGDGVGRATNVGSHYNTNADDDGDDDPNENEQFQTQQQRLEYITKCTSFVLQRLEFLRNDCSALVLPVLDGMTPPVKRNMVRARSDRRIQAMEVRDELVESQSPMRPTTAASVAAASTSAARVNANRNAAMEHDDEVEGDAEEITEAARTEAEVLRRISASKRAGTGKDYSLRREILSSLLTEFRKRSWPVLVAPYEADGQLGYLANCHAVDLVVTEDSDLIALGVPRLVYRLGGWNGKNDANRSSSSWQSGGNALLRGTLLERSDLGSSQGLDLRDFSNAMLATMFVAAGCDYCDSLKGIGIVTSRNIVKKAFHGGEADGKYRRESNLPVLRILLNELFRSCSKDVRAQLLPLDDPEKEGLRLAYERSFLAALAMYRHPLVYDPILGEHVIANDVSVDANGNSRAATASSLFLMDERILMEYEPYKELVTVKENLYQVVGTPMHPRIARGIAEGLIDPRQLPTQEPGDEAIDTSETELPNAETTTAMGEDNASSLQVVDEGDLMTQGSSGGGVRFELATQETIGAGTQQSSSGTSERFLNFMELFYSTGLYRLHLTVTFNED</sequence>
<dbReference type="Proteomes" id="UP001530293">
    <property type="component" value="Unassembled WGS sequence"/>
</dbReference>
<feature type="region of interest" description="Disordered" evidence="1">
    <location>
        <begin position="157"/>
        <end position="211"/>
    </location>
</feature>
<feature type="compositionally biased region" description="Acidic residues" evidence="1">
    <location>
        <begin position="60"/>
        <end position="78"/>
    </location>
</feature>
<reference evidence="3 4" key="1">
    <citation type="submission" date="2024-10" db="EMBL/GenBank/DDBJ databases">
        <title>Updated reference genomes for cyclostephanoid diatoms.</title>
        <authorList>
            <person name="Roberts W.R."/>
            <person name="Alverson A.J."/>
        </authorList>
    </citation>
    <scope>NUCLEOTIDE SEQUENCE [LARGE SCALE GENOMIC DNA]</scope>
    <source>
        <strain evidence="3 4">AJA232-27</strain>
    </source>
</reference>
<dbReference type="InterPro" id="IPR006086">
    <property type="entry name" value="XPG-I_dom"/>
</dbReference>
<dbReference type="AlphaFoldDB" id="A0ABD3N8U1"/>
<feature type="compositionally biased region" description="Low complexity" evidence="1">
    <location>
        <begin position="34"/>
        <end position="45"/>
    </location>
</feature>
<dbReference type="Pfam" id="PF00867">
    <property type="entry name" value="XPG_I"/>
    <property type="match status" value="1"/>
</dbReference>
<proteinExistence type="predicted"/>
<feature type="domain" description="XPG-I" evidence="2">
    <location>
        <begin position="362"/>
        <end position="430"/>
    </location>
</feature>
<dbReference type="SUPFAM" id="SSF47807">
    <property type="entry name" value="5' to 3' exonuclease, C-terminal subdomain"/>
    <property type="match status" value="1"/>
</dbReference>
<feature type="region of interest" description="Disordered" evidence="1">
    <location>
        <begin position="34"/>
        <end position="109"/>
    </location>
</feature>
<keyword evidence="4" id="KW-1185">Reference proteome</keyword>
<dbReference type="SMART" id="SM00484">
    <property type="entry name" value="XPGI"/>
    <property type="match status" value="1"/>
</dbReference>
<comment type="caution">
    <text evidence="3">The sequence shown here is derived from an EMBL/GenBank/DDBJ whole genome shotgun (WGS) entry which is preliminary data.</text>
</comment>
<dbReference type="SUPFAM" id="SSF88723">
    <property type="entry name" value="PIN domain-like"/>
    <property type="match status" value="1"/>
</dbReference>
<evidence type="ECO:0000259" key="2">
    <source>
        <dbReference type="SMART" id="SM00484"/>
    </source>
</evidence>
<accession>A0ABD3N8U1</accession>
<name>A0ABD3N8U1_9STRA</name>
<dbReference type="Gene3D" id="1.10.150.20">
    <property type="entry name" value="5' to 3' exonuclease, C-terminal subdomain"/>
    <property type="match status" value="1"/>
</dbReference>
<dbReference type="Gene3D" id="3.40.50.1010">
    <property type="entry name" value="5'-nuclease"/>
    <property type="match status" value="1"/>
</dbReference>
<organism evidence="3 4">
    <name type="scientific">Discostella pseudostelligera</name>
    <dbReference type="NCBI Taxonomy" id="259834"/>
    <lineage>
        <taxon>Eukaryota</taxon>
        <taxon>Sar</taxon>
        <taxon>Stramenopiles</taxon>
        <taxon>Ochrophyta</taxon>
        <taxon>Bacillariophyta</taxon>
        <taxon>Coscinodiscophyceae</taxon>
        <taxon>Thalassiosirophycidae</taxon>
        <taxon>Stephanodiscales</taxon>
        <taxon>Stephanodiscaceae</taxon>
        <taxon>Discostella</taxon>
    </lineage>
</organism>
<dbReference type="PRINTS" id="PR00853">
    <property type="entry name" value="XPGRADSUPER"/>
</dbReference>
<evidence type="ECO:0000313" key="4">
    <source>
        <dbReference type="Proteomes" id="UP001530293"/>
    </source>
</evidence>